<dbReference type="SUPFAM" id="SSF46561">
    <property type="entry name" value="Ribosomal protein L29 (L29p)"/>
    <property type="match status" value="1"/>
</dbReference>
<dbReference type="GO" id="GO:0006412">
    <property type="term" value="P:translation"/>
    <property type="evidence" value="ECO:0007669"/>
    <property type="project" value="UniProtKB-UniRule"/>
</dbReference>
<protein>
    <recommendedName>
        <fullName evidence="4 5">Large ribosomal subunit protein uL29</fullName>
    </recommendedName>
</protein>
<dbReference type="NCBIfam" id="TIGR00012">
    <property type="entry name" value="L29"/>
    <property type="match status" value="1"/>
</dbReference>
<dbReference type="Proteomes" id="UP000230775">
    <property type="component" value="Unassembled WGS sequence"/>
</dbReference>
<reference evidence="8" key="1">
    <citation type="submission" date="2017-09" db="EMBL/GenBank/DDBJ databases">
        <title>Depth-based differentiation of microbial function through sediment-hosted aquifers and enrichment of novel symbionts in the deep terrestrial subsurface.</title>
        <authorList>
            <person name="Probst A.J."/>
            <person name="Ladd B."/>
            <person name="Jarett J.K."/>
            <person name="Geller-Mcgrath D.E."/>
            <person name="Sieber C.M.K."/>
            <person name="Emerson J.B."/>
            <person name="Anantharaman K."/>
            <person name="Thomas B.C."/>
            <person name="Malmstrom R."/>
            <person name="Stieglmeier M."/>
            <person name="Klingl A."/>
            <person name="Woyke T."/>
            <person name="Ryan C.M."/>
            <person name="Banfield J.F."/>
        </authorList>
    </citation>
    <scope>NUCLEOTIDE SEQUENCE [LARGE SCALE GENOMIC DNA]</scope>
</reference>
<dbReference type="GO" id="GO:1990904">
    <property type="term" value="C:ribonucleoprotein complex"/>
    <property type="evidence" value="ECO:0007669"/>
    <property type="project" value="UniProtKB-KW"/>
</dbReference>
<dbReference type="InterPro" id="IPR036049">
    <property type="entry name" value="Ribosomal_uL29_sf"/>
</dbReference>
<organism evidence="7 8">
    <name type="scientific">Candidatus Shapirobacteria bacterium CG09_land_8_20_14_0_10_39_12</name>
    <dbReference type="NCBI Taxonomy" id="1974885"/>
    <lineage>
        <taxon>Bacteria</taxon>
        <taxon>Candidatus Shapironibacteriota</taxon>
    </lineage>
</organism>
<feature type="coiled-coil region" evidence="6">
    <location>
        <begin position="14"/>
        <end position="41"/>
    </location>
</feature>
<sequence>MKSKQKQDLRSKTDEELAREIIKSEEEIDKLMLDIRMAKTKNTSLLRRKKDDLAIIKTILQEKIIFKKLTN</sequence>
<dbReference type="EMBL" id="PEZI01000055">
    <property type="protein sequence ID" value="PIS14443.1"/>
    <property type="molecule type" value="Genomic_DNA"/>
</dbReference>
<proteinExistence type="inferred from homology"/>
<dbReference type="GO" id="GO:0005840">
    <property type="term" value="C:ribosome"/>
    <property type="evidence" value="ECO:0007669"/>
    <property type="project" value="UniProtKB-KW"/>
</dbReference>
<evidence type="ECO:0000313" key="7">
    <source>
        <dbReference type="EMBL" id="PIS14443.1"/>
    </source>
</evidence>
<evidence type="ECO:0000256" key="1">
    <source>
        <dbReference type="ARBA" id="ARBA00009254"/>
    </source>
</evidence>
<evidence type="ECO:0000313" key="8">
    <source>
        <dbReference type="Proteomes" id="UP000230775"/>
    </source>
</evidence>
<dbReference type="AlphaFoldDB" id="A0A2H0WP75"/>
<name>A0A2H0WP75_9BACT</name>
<dbReference type="HAMAP" id="MF_00374">
    <property type="entry name" value="Ribosomal_uL29"/>
    <property type="match status" value="1"/>
</dbReference>
<keyword evidence="2 5" id="KW-0689">Ribosomal protein</keyword>
<dbReference type="GO" id="GO:0003735">
    <property type="term" value="F:structural constituent of ribosome"/>
    <property type="evidence" value="ECO:0007669"/>
    <property type="project" value="InterPro"/>
</dbReference>
<evidence type="ECO:0000256" key="3">
    <source>
        <dbReference type="ARBA" id="ARBA00023274"/>
    </source>
</evidence>
<evidence type="ECO:0000256" key="2">
    <source>
        <dbReference type="ARBA" id="ARBA00022980"/>
    </source>
</evidence>
<dbReference type="InterPro" id="IPR001854">
    <property type="entry name" value="Ribosomal_uL29"/>
</dbReference>
<keyword evidence="6" id="KW-0175">Coiled coil</keyword>
<keyword evidence="3 5" id="KW-0687">Ribonucleoprotein</keyword>
<gene>
    <name evidence="5 7" type="primary">rpmC</name>
    <name evidence="7" type="ORF">COT64_02615</name>
</gene>
<dbReference type="Gene3D" id="1.10.287.310">
    <property type="match status" value="1"/>
</dbReference>
<comment type="caution">
    <text evidence="7">The sequence shown here is derived from an EMBL/GenBank/DDBJ whole genome shotgun (WGS) entry which is preliminary data.</text>
</comment>
<dbReference type="Pfam" id="PF00831">
    <property type="entry name" value="Ribosomal_L29"/>
    <property type="match status" value="1"/>
</dbReference>
<evidence type="ECO:0000256" key="4">
    <source>
        <dbReference type="ARBA" id="ARBA00035204"/>
    </source>
</evidence>
<comment type="similarity">
    <text evidence="1 5">Belongs to the universal ribosomal protein uL29 family.</text>
</comment>
<evidence type="ECO:0000256" key="6">
    <source>
        <dbReference type="SAM" id="Coils"/>
    </source>
</evidence>
<accession>A0A2H0WP75</accession>
<evidence type="ECO:0000256" key="5">
    <source>
        <dbReference type="HAMAP-Rule" id="MF_00374"/>
    </source>
</evidence>